<protein>
    <submittedName>
        <fullName evidence="1">Uncharacterized protein</fullName>
    </submittedName>
</protein>
<accession>A0ACC0ALU9</accession>
<evidence type="ECO:0000313" key="1">
    <source>
        <dbReference type="EMBL" id="KAI5661139.1"/>
    </source>
</evidence>
<sequence>MAGRFLLRRAIYRWTPSAAPCSGKGFLPFFYNEFRYHYSTNTIEKETQDENEKNSRKNKWFTLPPFTHAVDGVSLGKTLAGRKSNEKEEDLATNSTMTAIKWINRCCPELPMSLVQKLFRLRQVRRESFNDEMQEGRPKRVAAKDMMNHGDRIILPVTVEKKSPSVQGKAKVTYSEEEMKFLHSLILYKDPAVVVINKPPGMPVQGGIGVKRSLDELAAAYLRCNDSEFPRLVHRLDRDCSGVLVMGRTQLSASVLHTIFREKTCEASKHDLEQRREIIQKTYWALVIGSPRRSKGLISVPLQKVVMDNGKFERITVADNAQSSLAQSAITEYRIIGSPCCGYTWLELSPLTGRKHQLRVHCAEVLGTPIVGDYKYGWQVHKNLEPFPCSGLSQDPQEELTNKKLDPFGLNLQSGNISDKQPYLHLHCKEMILPDISVAAQRAKSPTDFDIEDLESIKFDAPLPSHMQKSWDLLIS</sequence>
<dbReference type="EMBL" id="CM044705">
    <property type="protein sequence ID" value="KAI5661139.1"/>
    <property type="molecule type" value="Genomic_DNA"/>
</dbReference>
<keyword evidence="2" id="KW-1185">Reference proteome</keyword>
<proteinExistence type="predicted"/>
<reference evidence="2" key="1">
    <citation type="journal article" date="2023" name="Nat. Plants">
        <title>Single-cell RNA sequencing provides a high-resolution roadmap for understanding the multicellular compartmentation of specialized metabolism.</title>
        <authorList>
            <person name="Sun S."/>
            <person name="Shen X."/>
            <person name="Li Y."/>
            <person name="Li Y."/>
            <person name="Wang S."/>
            <person name="Li R."/>
            <person name="Zhang H."/>
            <person name="Shen G."/>
            <person name="Guo B."/>
            <person name="Wei J."/>
            <person name="Xu J."/>
            <person name="St-Pierre B."/>
            <person name="Chen S."/>
            <person name="Sun C."/>
        </authorList>
    </citation>
    <scope>NUCLEOTIDE SEQUENCE [LARGE SCALE GENOMIC DNA]</scope>
</reference>
<organism evidence="1 2">
    <name type="scientific">Catharanthus roseus</name>
    <name type="common">Madagascar periwinkle</name>
    <name type="synonym">Vinca rosea</name>
    <dbReference type="NCBI Taxonomy" id="4058"/>
    <lineage>
        <taxon>Eukaryota</taxon>
        <taxon>Viridiplantae</taxon>
        <taxon>Streptophyta</taxon>
        <taxon>Embryophyta</taxon>
        <taxon>Tracheophyta</taxon>
        <taxon>Spermatophyta</taxon>
        <taxon>Magnoliopsida</taxon>
        <taxon>eudicotyledons</taxon>
        <taxon>Gunneridae</taxon>
        <taxon>Pentapetalae</taxon>
        <taxon>asterids</taxon>
        <taxon>lamiids</taxon>
        <taxon>Gentianales</taxon>
        <taxon>Apocynaceae</taxon>
        <taxon>Rauvolfioideae</taxon>
        <taxon>Vinceae</taxon>
        <taxon>Catharanthinae</taxon>
        <taxon>Catharanthus</taxon>
    </lineage>
</organism>
<dbReference type="Proteomes" id="UP001060085">
    <property type="component" value="Linkage Group LG05"/>
</dbReference>
<comment type="caution">
    <text evidence="1">The sequence shown here is derived from an EMBL/GenBank/DDBJ whole genome shotgun (WGS) entry which is preliminary data.</text>
</comment>
<gene>
    <name evidence="1" type="ORF">M9H77_20462</name>
</gene>
<name>A0ACC0ALU9_CATRO</name>
<evidence type="ECO:0000313" key="2">
    <source>
        <dbReference type="Proteomes" id="UP001060085"/>
    </source>
</evidence>